<dbReference type="FunFam" id="1.50.10.130:FF:000001">
    <property type="entry name" value="Isoprene synthase, chloroplastic"/>
    <property type="match status" value="1"/>
</dbReference>
<dbReference type="Pfam" id="PF01397">
    <property type="entry name" value="Terpene_synth"/>
    <property type="match status" value="1"/>
</dbReference>
<dbReference type="PANTHER" id="PTHR31225:SF241">
    <property type="entry name" value="TERPENE SYNTHASE FAMILY, METAL-BINDING DOMAIN PROTEIN"/>
    <property type="match status" value="1"/>
</dbReference>
<dbReference type="GO" id="GO:0009611">
    <property type="term" value="P:response to wounding"/>
    <property type="evidence" value="ECO:0007669"/>
    <property type="project" value="UniProtKB-ARBA"/>
</dbReference>
<evidence type="ECO:0000313" key="8">
    <source>
        <dbReference type="Proteomes" id="UP000289738"/>
    </source>
</evidence>
<evidence type="ECO:0000256" key="2">
    <source>
        <dbReference type="ARBA" id="ARBA00022723"/>
    </source>
</evidence>
<comment type="cofactor">
    <cofactor evidence="1">
        <name>Mg(2+)</name>
        <dbReference type="ChEBI" id="CHEBI:18420"/>
    </cofactor>
</comment>
<dbReference type="GO" id="GO:0080027">
    <property type="term" value="P:response to herbivore"/>
    <property type="evidence" value="ECO:0007669"/>
    <property type="project" value="UniProtKB-ARBA"/>
</dbReference>
<dbReference type="AlphaFoldDB" id="A0A444Y5D3"/>
<name>A0A444Y5D3_ARAHY</name>
<dbReference type="InterPro" id="IPR001906">
    <property type="entry name" value="Terpene_synth_N"/>
</dbReference>
<keyword evidence="8" id="KW-1185">Reference proteome</keyword>
<keyword evidence="2" id="KW-0479">Metal-binding</keyword>
<dbReference type="SFLD" id="SFLDS00005">
    <property type="entry name" value="Isoprenoid_Synthase_Type_I"/>
    <property type="match status" value="1"/>
</dbReference>
<dbReference type="CDD" id="cd00684">
    <property type="entry name" value="Terpene_cyclase_plant_C1"/>
    <property type="match status" value="1"/>
</dbReference>
<dbReference type="SMR" id="A0A444Y5D3"/>
<organism evidence="7 8">
    <name type="scientific">Arachis hypogaea</name>
    <name type="common">Peanut</name>
    <dbReference type="NCBI Taxonomy" id="3818"/>
    <lineage>
        <taxon>Eukaryota</taxon>
        <taxon>Viridiplantae</taxon>
        <taxon>Streptophyta</taxon>
        <taxon>Embryophyta</taxon>
        <taxon>Tracheophyta</taxon>
        <taxon>Spermatophyta</taxon>
        <taxon>Magnoliopsida</taxon>
        <taxon>eudicotyledons</taxon>
        <taxon>Gunneridae</taxon>
        <taxon>Pentapetalae</taxon>
        <taxon>rosids</taxon>
        <taxon>fabids</taxon>
        <taxon>Fabales</taxon>
        <taxon>Fabaceae</taxon>
        <taxon>Papilionoideae</taxon>
        <taxon>50 kb inversion clade</taxon>
        <taxon>dalbergioids sensu lato</taxon>
        <taxon>Dalbergieae</taxon>
        <taxon>Pterocarpus clade</taxon>
        <taxon>Arachis</taxon>
    </lineage>
</organism>
<evidence type="ECO:0000256" key="4">
    <source>
        <dbReference type="ARBA" id="ARBA00023239"/>
    </source>
</evidence>
<dbReference type="InterPro" id="IPR008949">
    <property type="entry name" value="Isoprenoid_synthase_dom_sf"/>
</dbReference>
<proteinExistence type="predicted"/>
<dbReference type="GO" id="GO:0000287">
    <property type="term" value="F:magnesium ion binding"/>
    <property type="evidence" value="ECO:0007669"/>
    <property type="project" value="InterPro"/>
</dbReference>
<dbReference type="Pfam" id="PF03936">
    <property type="entry name" value="Terpene_synth_C"/>
    <property type="match status" value="1"/>
</dbReference>
<dbReference type="InterPro" id="IPR034741">
    <property type="entry name" value="Terpene_cyclase-like_1_C"/>
</dbReference>
<keyword evidence="4" id="KW-0456">Lyase</keyword>
<comment type="caution">
    <text evidence="7">The sequence shown here is derived from an EMBL/GenBank/DDBJ whole genome shotgun (WGS) entry which is preliminary data.</text>
</comment>
<protein>
    <recommendedName>
        <fullName evidence="9">Terpene synthase 2</fullName>
    </recommendedName>
</protein>
<dbReference type="GO" id="GO:0010333">
    <property type="term" value="F:terpene synthase activity"/>
    <property type="evidence" value="ECO:0007669"/>
    <property type="project" value="InterPro"/>
</dbReference>
<evidence type="ECO:0000313" key="7">
    <source>
        <dbReference type="EMBL" id="RYQ97076.1"/>
    </source>
</evidence>
<feature type="domain" description="Terpene synthase N-terminal" evidence="5">
    <location>
        <begin position="20"/>
        <end position="199"/>
    </location>
</feature>
<evidence type="ECO:0000259" key="5">
    <source>
        <dbReference type="Pfam" id="PF01397"/>
    </source>
</evidence>
<evidence type="ECO:0008006" key="9">
    <source>
        <dbReference type="Google" id="ProtNLM"/>
    </source>
</evidence>
<reference evidence="7 8" key="1">
    <citation type="submission" date="2019-01" db="EMBL/GenBank/DDBJ databases">
        <title>Sequencing of cultivated peanut Arachis hypogaea provides insights into genome evolution and oil improvement.</title>
        <authorList>
            <person name="Chen X."/>
        </authorList>
    </citation>
    <scope>NUCLEOTIDE SEQUENCE [LARGE SCALE GENOMIC DNA]</scope>
    <source>
        <strain evidence="8">cv. Fuhuasheng</strain>
        <tissue evidence="7">Leaves</tissue>
    </source>
</reference>
<dbReference type="InterPro" id="IPR005630">
    <property type="entry name" value="Terpene_synthase_metal-bd"/>
</dbReference>
<evidence type="ECO:0000256" key="3">
    <source>
        <dbReference type="ARBA" id="ARBA00022842"/>
    </source>
</evidence>
<dbReference type="SUPFAM" id="SSF48576">
    <property type="entry name" value="Terpenoid synthases"/>
    <property type="match status" value="1"/>
</dbReference>
<sequence>MSLAPSSELKRPCANFAPNIWQDIFIQYADSQSLEVNETMKQEVQIHKEKVKLYLSSNDNNILQKLSLIDSIQRLSISYHFEREVDKALEEIYNNFTNNSLLIEDYDLHFIALLFRLFRQNGYHISSDVFIKFKNIKGDFNEINVVQNVEEIWSLYEVAQLRIHGEDILEEAHKFTYNKLKSFINQLSPCLGDQINRSLRLPLHKTVSRIRARSYMSFYKENPSHNKVLLSLAKLDFNMLQSLHKKEIGNITRWCKKLGFATKVSYARDRVVETFFWPLTMSSEPKYSTWRLILGKLLACICLLDDTYDAFGTFEELQLLTEAIKRWDINCIAPLPECFKVVFNAFVEELFVDIVSLTAESGRSSLVLEHVKQAILKLAQAYLIEAKWCHEDHIPTYEEYKVIGVQTSVYPLMLATFIVMEDFATKEMLDWNFIGFPKIINAVSLMVRLANDLASHKFEQERKHVASAVECCMKQYGISEEEAYNRINKEISDCWKDINEECLNSHDIIPKPLINCILNLARSTEVIYENFEDKYTNNELLKDHIAALLLDPIII</sequence>
<dbReference type="Proteomes" id="UP000289738">
    <property type="component" value="Chromosome B08"/>
</dbReference>
<evidence type="ECO:0000256" key="1">
    <source>
        <dbReference type="ARBA" id="ARBA00001946"/>
    </source>
</evidence>
<keyword evidence="3" id="KW-0460">Magnesium</keyword>
<dbReference type="STRING" id="3818.A0A444Y5D3"/>
<dbReference type="FunFam" id="1.10.600.10:FF:000007">
    <property type="entry name" value="Isoprene synthase, chloroplastic"/>
    <property type="match status" value="1"/>
</dbReference>
<feature type="domain" description="Terpene synthase metal-binding" evidence="6">
    <location>
        <begin position="256"/>
        <end position="497"/>
    </location>
</feature>
<dbReference type="GO" id="GO:0016102">
    <property type="term" value="P:diterpenoid biosynthetic process"/>
    <property type="evidence" value="ECO:0007669"/>
    <property type="project" value="InterPro"/>
</dbReference>
<dbReference type="SUPFAM" id="SSF48239">
    <property type="entry name" value="Terpenoid cyclases/Protein prenyltransferases"/>
    <property type="match status" value="1"/>
</dbReference>
<gene>
    <name evidence="7" type="ORF">Ahy_B08g093070</name>
</gene>
<dbReference type="SFLD" id="SFLDG01019">
    <property type="entry name" value="Terpene_Cyclase_Like_1_C_Termi"/>
    <property type="match status" value="1"/>
</dbReference>
<dbReference type="InterPro" id="IPR008930">
    <property type="entry name" value="Terpenoid_cyclase/PrenylTrfase"/>
</dbReference>
<dbReference type="InterPro" id="IPR050148">
    <property type="entry name" value="Terpene_synthase-like"/>
</dbReference>
<dbReference type="InterPro" id="IPR044814">
    <property type="entry name" value="Terpene_cyclase_plant_C1"/>
</dbReference>
<dbReference type="EMBL" id="SDMP01000018">
    <property type="protein sequence ID" value="RYQ97076.1"/>
    <property type="molecule type" value="Genomic_DNA"/>
</dbReference>
<dbReference type="Gene3D" id="1.10.600.10">
    <property type="entry name" value="Farnesyl Diphosphate Synthase"/>
    <property type="match status" value="1"/>
</dbReference>
<evidence type="ECO:0000259" key="6">
    <source>
        <dbReference type="Pfam" id="PF03936"/>
    </source>
</evidence>
<dbReference type="InterPro" id="IPR036965">
    <property type="entry name" value="Terpene_synth_N_sf"/>
</dbReference>
<accession>A0A444Y5D3</accession>
<dbReference type="PANTHER" id="PTHR31225">
    <property type="entry name" value="OS04G0344100 PROTEIN-RELATED"/>
    <property type="match status" value="1"/>
</dbReference>
<dbReference type="Gene3D" id="1.50.10.130">
    <property type="entry name" value="Terpene synthase, N-terminal domain"/>
    <property type="match status" value="1"/>
</dbReference>